<protein>
    <submittedName>
        <fullName evidence="1">Uncharacterized protein</fullName>
    </submittedName>
</protein>
<proteinExistence type="predicted"/>
<dbReference type="Proteomes" id="UP000183859">
    <property type="component" value="Chromosome"/>
</dbReference>
<name>A0A1L3I6Y6_9RHOB</name>
<sequence>MTISLLPLWERGVRLNHAPYSFAPKAEKEEHQRLHKESAIEAMAASVENLKAQGRTGPSVFQEAMAGPQKILSARAEWDDRMRKFILHHLTHGNLFAYGFEPPRKMDSQPVEIPASYWNGRVQWDKASLSSQGLELIEICVVSRQLRDSILNVANEDQTGPQAAGRPTVGPAIKAAFKSLQEAGEIDINASQQSHYPKVRRWLEQNATNLSVPPSEIAGKTIHKHFSPLFKELRESL</sequence>
<evidence type="ECO:0000313" key="1">
    <source>
        <dbReference type="EMBL" id="APG47797.1"/>
    </source>
</evidence>
<keyword evidence="2" id="KW-1185">Reference proteome</keyword>
<organism evidence="1 2">
    <name type="scientific">Phaeobacter porticola</name>
    <dbReference type="NCBI Taxonomy" id="1844006"/>
    <lineage>
        <taxon>Bacteria</taxon>
        <taxon>Pseudomonadati</taxon>
        <taxon>Pseudomonadota</taxon>
        <taxon>Alphaproteobacteria</taxon>
        <taxon>Rhodobacterales</taxon>
        <taxon>Roseobacteraceae</taxon>
        <taxon>Phaeobacter</taxon>
    </lineage>
</organism>
<dbReference type="RefSeq" id="WP_072505227.1">
    <property type="nucleotide sequence ID" value="NZ_CP016364.1"/>
</dbReference>
<dbReference type="AlphaFoldDB" id="A0A1L3I6Y6"/>
<dbReference type="STRING" id="1844006.PhaeoP97_02403"/>
<accession>A0A1L3I6Y6</accession>
<gene>
    <name evidence="1" type="ORF">PhaeoP97_02403</name>
</gene>
<evidence type="ECO:0000313" key="2">
    <source>
        <dbReference type="Proteomes" id="UP000183859"/>
    </source>
</evidence>
<dbReference type="OrthoDB" id="7874762at2"/>
<dbReference type="EMBL" id="CP016364">
    <property type="protein sequence ID" value="APG47797.1"/>
    <property type="molecule type" value="Genomic_DNA"/>
</dbReference>
<reference evidence="2" key="1">
    <citation type="submission" date="2016-07" db="EMBL/GenBank/DDBJ databases">
        <title>Phaeobacter portensis sp. nov., a tropodithietic acid producing bacterium isolated from a German harbor.</title>
        <authorList>
            <person name="Freese H.M."/>
            <person name="Bunk B."/>
            <person name="Breider S."/>
            <person name="Brinkhoff T."/>
        </authorList>
    </citation>
    <scope>NUCLEOTIDE SEQUENCE [LARGE SCALE GENOMIC DNA]</scope>
    <source>
        <strain evidence="2">P97</strain>
    </source>
</reference>
<dbReference type="KEGG" id="php:PhaeoP97_02403"/>